<dbReference type="PANTHER" id="PTHR46967:SF3">
    <property type="match status" value="1"/>
</dbReference>
<comment type="caution">
    <text evidence="1">The sequence shown here is derived from an EMBL/GenBank/DDBJ whole genome shotgun (WGS) entry which is preliminary data.</text>
</comment>
<sequence>MLRKLRGRLGSTGAQQQACGSPNYFCPEGVRFRQIVSAVLVLGRASTIQLTITMRRRQQPNDRATQATIASGEYDTRDFALQVLFLHSAVSEWKSLLLPSRERTALGVPSRGVWRNFRTSVSLTATVSPEPCPAGYLGNTTGLTTKACSKLCTSAYCSPALCPAGYYCPLGTIKAVPCGGAGVYCPQGSSVPTAVSIGYYTITTTTLNGDAAALYVPGAEGMLTGLSTRVAQVPCEPGTFCINGVKQLCPAGTYGATSGLASPVCTAPCPPGYYWCSCRSSGYIDYPCVDPAVYCSGGNAVPTTVSVGYYSALGFDGQWVKLSVHPGRFVLSASLIRALGEGDDSFASRICVFWRLCARGGLPDEFHLCLPKWQGTYAVNGKRCVPCQPGFWCGTGSSSPRQNECGGANVFCPLGSSNPVVVQTGYYAANPGSLDGRNADFTAQSICAIQQSALFPQCPSITNGSNSLF</sequence>
<gene>
    <name evidence="1" type="ORF">ACHHYP_04245</name>
</gene>
<evidence type="ECO:0000313" key="2">
    <source>
        <dbReference type="Proteomes" id="UP000243579"/>
    </source>
</evidence>
<organism evidence="1 2">
    <name type="scientific">Achlya hypogyna</name>
    <name type="common">Oomycete</name>
    <name type="synonym">Protoachlya hypogyna</name>
    <dbReference type="NCBI Taxonomy" id="1202772"/>
    <lineage>
        <taxon>Eukaryota</taxon>
        <taxon>Sar</taxon>
        <taxon>Stramenopiles</taxon>
        <taxon>Oomycota</taxon>
        <taxon>Saprolegniomycetes</taxon>
        <taxon>Saprolegniales</taxon>
        <taxon>Achlyaceae</taxon>
        <taxon>Achlya</taxon>
    </lineage>
</organism>
<proteinExistence type="predicted"/>
<dbReference type="EMBL" id="JNBR01000038">
    <property type="protein sequence ID" value="OQR99844.1"/>
    <property type="molecule type" value="Genomic_DNA"/>
</dbReference>
<evidence type="ECO:0000313" key="1">
    <source>
        <dbReference type="EMBL" id="OQR99844.1"/>
    </source>
</evidence>
<dbReference type="Proteomes" id="UP000243579">
    <property type="component" value="Unassembled WGS sequence"/>
</dbReference>
<reference evidence="1 2" key="1">
    <citation type="journal article" date="2014" name="Genome Biol. Evol.">
        <title>The secreted proteins of Achlya hypogyna and Thraustotheca clavata identify the ancestral oomycete secretome and reveal gene acquisitions by horizontal gene transfer.</title>
        <authorList>
            <person name="Misner I."/>
            <person name="Blouin N."/>
            <person name="Leonard G."/>
            <person name="Richards T.A."/>
            <person name="Lane C.E."/>
        </authorList>
    </citation>
    <scope>NUCLEOTIDE SEQUENCE [LARGE SCALE GENOMIC DNA]</scope>
    <source>
        <strain evidence="1 2">ATCC 48635</strain>
    </source>
</reference>
<dbReference type="AlphaFoldDB" id="A0A1V9ZPD0"/>
<dbReference type="PANTHER" id="PTHR46967">
    <property type="entry name" value="INSULIN-LIKE GROWTH FACTOR BINDING PROTEIN,N-TERMINAL"/>
    <property type="match status" value="1"/>
</dbReference>
<dbReference type="OrthoDB" id="185085at2759"/>
<protein>
    <submittedName>
        <fullName evidence="1">Uncharacterized protein</fullName>
    </submittedName>
</protein>
<name>A0A1V9ZPD0_ACHHY</name>
<accession>A0A1V9ZPD0</accession>
<keyword evidence="2" id="KW-1185">Reference proteome</keyword>